<dbReference type="PANTHER" id="PTHR46847:SF1">
    <property type="entry name" value="D-ALLOSE-BINDING PERIPLASMIC PROTEIN-RELATED"/>
    <property type="match status" value="1"/>
</dbReference>
<evidence type="ECO:0000256" key="2">
    <source>
        <dbReference type="ARBA" id="ARBA00007639"/>
    </source>
</evidence>
<dbReference type="CDD" id="cd01536">
    <property type="entry name" value="PBP1_ABC_sugar_binding-like"/>
    <property type="match status" value="1"/>
</dbReference>
<feature type="chain" id="PRO_5012352144" evidence="4">
    <location>
        <begin position="23"/>
        <end position="341"/>
    </location>
</feature>
<organism evidence="6">
    <name type="scientific">uncultured Pleomorphomonas sp</name>
    <dbReference type="NCBI Taxonomy" id="442121"/>
    <lineage>
        <taxon>Bacteria</taxon>
        <taxon>Pseudomonadati</taxon>
        <taxon>Pseudomonadota</taxon>
        <taxon>Alphaproteobacteria</taxon>
        <taxon>Hyphomicrobiales</taxon>
        <taxon>Pleomorphomonadaceae</taxon>
        <taxon>Pleomorphomonas</taxon>
        <taxon>environmental samples</taxon>
    </lineage>
</organism>
<name>A0A212LHQ6_9HYPH</name>
<dbReference type="GO" id="GO:0030246">
    <property type="term" value="F:carbohydrate binding"/>
    <property type="evidence" value="ECO:0007669"/>
    <property type="project" value="UniProtKB-ARBA"/>
</dbReference>
<evidence type="ECO:0000256" key="1">
    <source>
        <dbReference type="ARBA" id="ARBA00004196"/>
    </source>
</evidence>
<dbReference type="Gene3D" id="3.40.50.2300">
    <property type="match status" value="2"/>
</dbReference>
<feature type="signal peptide" evidence="4">
    <location>
        <begin position="1"/>
        <end position="22"/>
    </location>
</feature>
<dbReference type="Pfam" id="PF13407">
    <property type="entry name" value="Peripla_BP_4"/>
    <property type="match status" value="1"/>
</dbReference>
<dbReference type="GO" id="GO:0030313">
    <property type="term" value="C:cell envelope"/>
    <property type="evidence" value="ECO:0007669"/>
    <property type="project" value="UniProtKB-SubCell"/>
</dbReference>
<reference evidence="6" key="1">
    <citation type="submission" date="2016-08" db="EMBL/GenBank/DDBJ databases">
        <authorList>
            <person name="Seilhamer J.J."/>
        </authorList>
    </citation>
    <scope>NUCLEOTIDE SEQUENCE</scope>
    <source>
        <strain evidence="6">86</strain>
    </source>
</reference>
<dbReference type="EMBL" id="FMJD01000008">
    <property type="protein sequence ID" value="SCM77007.1"/>
    <property type="molecule type" value="Genomic_DNA"/>
</dbReference>
<dbReference type="InterPro" id="IPR028082">
    <property type="entry name" value="Peripla_BP_I"/>
</dbReference>
<sequence>MTIKTTLALAAALCLATLPAFAQETGDPGPAYVQQSLAGKKVVLIPLALGFDLAQGWNHYIGTEVRGFGGVWETRDPNWDTAAGAQAITDLISSADKPAAILVHTPDLTSYSRLFKRAQDAGIFVIQVDNRSNFASDAFVGSNWETLGELEAKAAVAACGEGSSKKIGLIQGDQVNSSSLDQYAGIAKVLKDHPDFEIVGAPDSNWDVTTARNVATTLLQQHPEVCSIIDFWDNTAAGTAAAIRDAGLTDKVKLVTTGGGEELDCKALEDGTFHAVVMTDVKGQSRDISALLKFLLQSGLKPGQAKSWIYTLETATTKADLKPGTCWSLKDVQAAEAALAK</sequence>
<evidence type="ECO:0000259" key="5">
    <source>
        <dbReference type="Pfam" id="PF13407"/>
    </source>
</evidence>
<accession>A0A212LHQ6</accession>
<gene>
    <name evidence="6" type="ORF">KL86PLE_40812</name>
</gene>
<comment type="subcellular location">
    <subcellularLocation>
        <location evidence="1">Cell envelope</location>
    </subcellularLocation>
</comment>
<proteinExistence type="inferred from homology"/>
<protein>
    <submittedName>
        <fullName evidence="6">Sugar ABC transporter substrate-binding protein</fullName>
    </submittedName>
</protein>
<evidence type="ECO:0000256" key="3">
    <source>
        <dbReference type="ARBA" id="ARBA00022729"/>
    </source>
</evidence>
<dbReference type="InterPro" id="IPR025997">
    <property type="entry name" value="SBP_2_dom"/>
</dbReference>
<dbReference type="RefSeq" id="WP_100083025.1">
    <property type="nucleotide sequence ID" value="NZ_LT608334.1"/>
</dbReference>
<feature type="domain" description="Periplasmic binding protein" evidence="5">
    <location>
        <begin position="75"/>
        <end position="297"/>
    </location>
</feature>
<comment type="similarity">
    <text evidence="2">Belongs to the bacterial solute-binding protein 2 family.</text>
</comment>
<dbReference type="AlphaFoldDB" id="A0A212LHQ6"/>
<evidence type="ECO:0000256" key="4">
    <source>
        <dbReference type="SAM" id="SignalP"/>
    </source>
</evidence>
<dbReference type="PANTHER" id="PTHR46847">
    <property type="entry name" value="D-ALLOSE-BINDING PERIPLASMIC PROTEIN-RELATED"/>
    <property type="match status" value="1"/>
</dbReference>
<dbReference type="SUPFAM" id="SSF53822">
    <property type="entry name" value="Periplasmic binding protein-like I"/>
    <property type="match status" value="1"/>
</dbReference>
<evidence type="ECO:0000313" key="6">
    <source>
        <dbReference type="EMBL" id="SCM77007.1"/>
    </source>
</evidence>
<keyword evidence="3 4" id="KW-0732">Signal</keyword>